<accession>A0A2I2FHM4</accession>
<sequence length="398" mass="44572">MVVFVDLENDGLDQDHFVENPHALFHPFPGSKNPAVGYAYSTSAAEHTDRALESPESRAMADQPALNQSSFAAALSCYPIVKEIARAVDSNTMHALSRTCRRFHASLGPYRQQLSNMTLRCENERMETTLDVDPQVRVAAGSAGLRRGKCARDMVAECRKCSKVVCRNCAAKPATNIMLKRRIRRLCTTCLTAPLPQLQPPASSCSTQSAVQRNICTCKVSIWLCQPCGRRLSSDGLIYRQMWSWRVGTCVSGEWQGLRCWRGKHCLAAQDVELGMGCDSHDSLTGLMIPSHGRNVADSPNEESWEHFRQDTVGIRLRLLASYGEEGAEDLLRHIFEHGGPIDHTAKKKRMTVGAYAKDHEDERRTGEYLMREEADLDRAWCNWCSRVIPSQQDLNCL</sequence>
<evidence type="ECO:0000313" key="2">
    <source>
        <dbReference type="Proteomes" id="UP000234585"/>
    </source>
</evidence>
<reference evidence="1 2" key="1">
    <citation type="submission" date="2017-12" db="EMBL/GenBank/DDBJ databases">
        <authorList>
            <consortium name="DOE Joint Genome Institute"/>
            <person name="Haridas S."/>
            <person name="Kjaerbolling I."/>
            <person name="Vesth T.C."/>
            <person name="Frisvad J.C."/>
            <person name="Nybo J.L."/>
            <person name="Theobald S."/>
            <person name="Kuo A."/>
            <person name="Bowyer P."/>
            <person name="Matsuda Y."/>
            <person name="Mondo S."/>
            <person name="Lyhne E.K."/>
            <person name="Kogle M.E."/>
            <person name="Clum A."/>
            <person name="Lipzen A."/>
            <person name="Salamov A."/>
            <person name="Ngan C.Y."/>
            <person name="Daum C."/>
            <person name="Chiniquy J."/>
            <person name="Barry K."/>
            <person name="LaButti K."/>
            <person name="Simmons B.A."/>
            <person name="Magnuson J.K."/>
            <person name="Mortensen U.H."/>
            <person name="Larsen T.O."/>
            <person name="Grigoriev I.V."/>
            <person name="Baker S.E."/>
            <person name="Andersen M.R."/>
            <person name="Nordberg H.P."/>
            <person name="Cantor M.N."/>
            <person name="Hua S.X."/>
        </authorList>
    </citation>
    <scope>NUCLEOTIDE SEQUENCE [LARGE SCALE GENOMIC DNA]</scope>
    <source>
        <strain evidence="1 2">CBS 102.13</strain>
    </source>
</reference>
<protein>
    <submittedName>
        <fullName evidence="1">Uncharacterized protein</fullName>
    </submittedName>
</protein>
<dbReference type="AlphaFoldDB" id="A0A2I2FHM4"/>
<dbReference type="OrthoDB" id="5288318at2759"/>
<evidence type="ECO:0000313" key="1">
    <source>
        <dbReference type="EMBL" id="PLB40131.1"/>
    </source>
</evidence>
<organism evidence="1 2">
    <name type="scientific">Aspergillus candidus</name>
    <dbReference type="NCBI Taxonomy" id="41067"/>
    <lineage>
        <taxon>Eukaryota</taxon>
        <taxon>Fungi</taxon>
        <taxon>Dikarya</taxon>
        <taxon>Ascomycota</taxon>
        <taxon>Pezizomycotina</taxon>
        <taxon>Eurotiomycetes</taxon>
        <taxon>Eurotiomycetidae</taxon>
        <taxon>Eurotiales</taxon>
        <taxon>Aspergillaceae</taxon>
        <taxon>Aspergillus</taxon>
        <taxon>Aspergillus subgen. Circumdati</taxon>
    </lineage>
</organism>
<dbReference type="EMBL" id="KZ559126">
    <property type="protein sequence ID" value="PLB40131.1"/>
    <property type="molecule type" value="Genomic_DNA"/>
</dbReference>
<dbReference type="GeneID" id="36518999"/>
<dbReference type="Proteomes" id="UP000234585">
    <property type="component" value="Unassembled WGS sequence"/>
</dbReference>
<dbReference type="STRING" id="41067.A0A2I2FHM4"/>
<name>A0A2I2FHM4_ASPCN</name>
<dbReference type="RefSeq" id="XP_024674143.1">
    <property type="nucleotide sequence ID" value="XM_024811839.1"/>
</dbReference>
<proteinExistence type="predicted"/>
<keyword evidence="2" id="KW-1185">Reference proteome</keyword>
<gene>
    <name evidence="1" type="ORF">BDW47DRAFT_102303</name>
</gene>